<sequence>MFMETTTFDNEKAEAVEKAVCEIFGCTIYDIVCFGNTLFKKVVVFLLTKLYSFNKRNIGLKYQITYLYVPTVVDEVEYMIKVVPGFNDKIENIYEKMDRI</sequence>
<dbReference type="EMBL" id="FQWH01000002">
    <property type="protein sequence ID" value="SHG28367.1"/>
    <property type="molecule type" value="Genomic_DNA"/>
</dbReference>
<organism evidence="1 2">
    <name type="scientific">Flavobacterium johnsoniae</name>
    <name type="common">Cytophaga johnsonae</name>
    <dbReference type="NCBI Taxonomy" id="986"/>
    <lineage>
        <taxon>Bacteria</taxon>
        <taxon>Pseudomonadati</taxon>
        <taxon>Bacteroidota</taxon>
        <taxon>Flavobacteriia</taxon>
        <taxon>Flavobacteriales</taxon>
        <taxon>Flavobacteriaceae</taxon>
        <taxon>Flavobacterium</taxon>
    </lineage>
</organism>
<evidence type="ECO:0000313" key="2">
    <source>
        <dbReference type="Proteomes" id="UP000184112"/>
    </source>
</evidence>
<proteinExistence type="predicted"/>
<name>A0A1M5IJB9_FLAJO</name>
<reference evidence="1 2" key="1">
    <citation type="submission" date="2016-11" db="EMBL/GenBank/DDBJ databases">
        <authorList>
            <person name="Jaros S."/>
            <person name="Januszkiewicz K."/>
            <person name="Wedrychowicz H."/>
        </authorList>
    </citation>
    <scope>NUCLEOTIDE SEQUENCE [LARGE SCALE GENOMIC DNA]</scope>
    <source>
        <strain evidence="1 2">DSM 6792</strain>
    </source>
</reference>
<protein>
    <submittedName>
        <fullName evidence="1">Uncharacterized protein</fullName>
    </submittedName>
</protein>
<evidence type="ECO:0000313" key="1">
    <source>
        <dbReference type="EMBL" id="SHG28367.1"/>
    </source>
</evidence>
<gene>
    <name evidence="1" type="ORF">SAMN05444388_102127</name>
</gene>
<dbReference type="Proteomes" id="UP000184112">
    <property type="component" value="Unassembled WGS sequence"/>
</dbReference>
<dbReference type="AlphaFoldDB" id="A0A1M5IJB9"/>
<accession>A0A1M5IJB9</accession>